<dbReference type="GO" id="GO:0005739">
    <property type="term" value="C:mitochondrion"/>
    <property type="evidence" value="ECO:0007669"/>
    <property type="project" value="UniProtKB-SubCell"/>
</dbReference>
<dbReference type="InterPro" id="IPR018828">
    <property type="entry name" value="RRG7"/>
</dbReference>
<dbReference type="VEuPathDB" id="MicrosporidiaDB:DI09_41p160"/>
<protein>
    <recommendedName>
        <fullName evidence="4">TLDc domain-containing protein</fullName>
    </recommendedName>
</protein>
<dbReference type="RefSeq" id="XP_013237631.1">
    <property type="nucleotide sequence ID" value="XM_013382177.1"/>
</dbReference>
<gene>
    <name evidence="5" type="ORF">DI09_41p160</name>
</gene>
<organism evidence="5 6">
    <name type="scientific">Mitosporidium daphniae</name>
    <dbReference type="NCBI Taxonomy" id="1485682"/>
    <lineage>
        <taxon>Eukaryota</taxon>
        <taxon>Fungi</taxon>
        <taxon>Fungi incertae sedis</taxon>
        <taxon>Microsporidia</taxon>
        <taxon>Mitosporidium</taxon>
    </lineage>
</organism>
<evidence type="ECO:0000256" key="3">
    <source>
        <dbReference type="SAM" id="Phobius"/>
    </source>
</evidence>
<dbReference type="Proteomes" id="UP000029725">
    <property type="component" value="Unassembled WGS sequence"/>
</dbReference>
<dbReference type="GeneID" id="25259911"/>
<feature type="transmembrane region" description="Helical" evidence="3">
    <location>
        <begin position="23"/>
        <end position="45"/>
    </location>
</feature>
<keyword evidence="6" id="KW-1185">Reference proteome</keyword>
<keyword evidence="3" id="KW-1133">Transmembrane helix</keyword>
<evidence type="ECO:0000313" key="6">
    <source>
        <dbReference type="Proteomes" id="UP000029725"/>
    </source>
</evidence>
<comment type="subcellular location">
    <subcellularLocation>
        <location evidence="1">Mitochondrion</location>
    </subcellularLocation>
</comment>
<dbReference type="Pfam" id="PF10356">
    <property type="entry name" value="RRG7"/>
    <property type="match status" value="1"/>
</dbReference>
<dbReference type="PANTHER" id="PTHR28133:SF1">
    <property type="entry name" value="REQUIRED FOR RESPIRATORY GROWTH PROTEIN 7, MITOCHONDRIAL"/>
    <property type="match status" value="1"/>
</dbReference>
<dbReference type="InterPro" id="IPR006571">
    <property type="entry name" value="TLDc_dom"/>
</dbReference>
<accession>A0A098VQU0</accession>
<dbReference type="Pfam" id="PF07534">
    <property type="entry name" value="TLD"/>
    <property type="match status" value="1"/>
</dbReference>
<comment type="caution">
    <text evidence="5">The sequence shown here is derived from an EMBL/GenBank/DDBJ whole genome shotgun (WGS) entry which is preliminary data.</text>
</comment>
<dbReference type="AlphaFoldDB" id="A0A098VQU0"/>
<evidence type="ECO:0000256" key="2">
    <source>
        <dbReference type="ARBA" id="ARBA00023128"/>
    </source>
</evidence>
<keyword evidence="2" id="KW-0496">Mitochondrion</keyword>
<feature type="domain" description="TLDc" evidence="4">
    <location>
        <begin position="54"/>
        <end position="173"/>
    </location>
</feature>
<dbReference type="EMBL" id="JMKJ01000355">
    <property type="protein sequence ID" value="KGG51204.1"/>
    <property type="molecule type" value="Genomic_DNA"/>
</dbReference>
<evidence type="ECO:0000256" key="1">
    <source>
        <dbReference type="ARBA" id="ARBA00004173"/>
    </source>
</evidence>
<dbReference type="PANTHER" id="PTHR28133">
    <property type="entry name" value="REQUIRED FOR RESPIRATORY GROWTH PROTEIN 7, MITOCHONDRIAL"/>
    <property type="match status" value="1"/>
</dbReference>
<proteinExistence type="predicted"/>
<keyword evidence="3" id="KW-0812">Transmembrane</keyword>
<dbReference type="HOGENOM" id="CLU_706132_0_0_1"/>
<evidence type="ECO:0000313" key="5">
    <source>
        <dbReference type="EMBL" id="KGG51204.1"/>
    </source>
</evidence>
<keyword evidence="3" id="KW-0472">Membrane</keyword>
<evidence type="ECO:0000259" key="4">
    <source>
        <dbReference type="Pfam" id="PF07534"/>
    </source>
</evidence>
<sequence>MLLIGSAGYIVLTEGALSGSKSIVVLFSFGLALFAVGIIGVSMAVTGSPTLKILLFGAFCSESISPQLNHFGSGEWCRLPFINFIVFYGKRIVTTQRIYIEPQEEAHSTLSLSLIFLQSVAGMGHQFMVSVCREGKFGLLLDGDLFSGQSNQVSTFDNDILSCSQKFDITSVEFTKLRSMFVKSTVTNKIQHLPVKLVMMRTPFRSIITTSVPKQCIQGSQYEKHASMILKNYGFSWRQQMGSPGDEGVDLRGHLSLSGAHLFDVIGQCKCTERSLIGPNCVRELIGVHMLKSGHNSIFSLVSLFISNAELSSKATEVLNHAPVPMAYARISHMAISDQENTSSWQGELEAFYLNMKLQAMAPEFTVNRLHCVDRSYPVFFYKGKPMPLPT</sequence>
<reference evidence="5 6" key="1">
    <citation type="submission" date="2014-04" db="EMBL/GenBank/DDBJ databases">
        <title>A new species of microsporidia sheds light on the evolution of extreme parasitism.</title>
        <authorList>
            <person name="Haag K.L."/>
            <person name="James T.Y."/>
            <person name="Larsson R."/>
            <person name="Schaer T.M."/>
            <person name="Refardt D."/>
            <person name="Pombert J.-F."/>
            <person name="Ebert D."/>
        </authorList>
    </citation>
    <scope>NUCLEOTIDE SEQUENCE [LARGE SCALE GENOMIC DNA]</scope>
    <source>
        <strain evidence="5 6">UGP3</strain>
        <tissue evidence="5">Spores</tissue>
    </source>
</reference>
<name>A0A098VQU0_9MICR</name>